<dbReference type="AlphaFoldDB" id="A0AAN7MBS8"/>
<evidence type="ECO:0000256" key="7">
    <source>
        <dbReference type="RuleBase" id="RU367160"/>
    </source>
</evidence>
<feature type="compositionally biased region" description="Low complexity" evidence="8">
    <location>
        <begin position="142"/>
        <end position="156"/>
    </location>
</feature>
<evidence type="ECO:0000256" key="6">
    <source>
        <dbReference type="ARBA" id="ARBA00023242"/>
    </source>
</evidence>
<dbReference type="InterPro" id="IPR010409">
    <property type="entry name" value="GAGA-bd_tscrpt_act"/>
</dbReference>
<dbReference type="Proteomes" id="UP001346149">
    <property type="component" value="Unassembled WGS sequence"/>
</dbReference>
<sequence length="297" mass="33448">MDGEKERHEMDQCRGTHSTWNIMHQHQPSDTNAVHSKRITSIKNERDTAIRERDAAIAEMKEALFARDQAIKLRDEAIAEWDRAQKLRDNVIEDLKHLDDAISSRKFSANGMNRAQDHQVNFADGYIIDAIPLSSITAGALKSSGQSKQSSQNSTSSKRKKGNATRAREGSNYHSNASAARKFRSEWDEQDVGLNLIAFDESTMPGPVCSCTGEAHPCYKWGNGGWQSSCCTTRISMYPLPQMPNRRHARMSGRKMSGSVFIRLLTRMAKAGHDLAVPLDLKDYWARHGTNRYIIIK</sequence>
<comment type="function">
    <text evidence="7">Transcriptional regulator that specifically binds to GA-rich elements (GAGA-repeats) present in regulatory sequences of genes involved in developmental processes.</text>
</comment>
<dbReference type="GO" id="GO:0009723">
    <property type="term" value="P:response to ethylene"/>
    <property type="evidence" value="ECO:0007669"/>
    <property type="project" value="TreeGrafter"/>
</dbReference>
<feature type="region of interest" description="Disordered" evidence="8">
    <location>
        <begin position="142"/>
        <end position="184"/>
    </location>
</feature>
<name>A0AAN7MBS8_TRANT</name>
<evidence type="ECO:0000256" key="8">
    <source>
        <dbReference type="SAM" id="MobiDB-lite"/>
    </source>
</evidence>
<evidence type="ECO:0000256" key="2">
    <source>
        <dbReference type="ARBA" id="ARBA00007911"/>
    </source>
</evidence>
<dbReference type="PANTHER" id="PTHR31421">
    <property type="entry name" value="PROTEIN BASIC PENTACYSTEINE3"/>
    <property type="match status" value="1"/>
</dbReference>
<comment type="caution">
    <text evidence="9">The sequence shown here is derived from an EMBL/GenBank/DDBJ whole genome shotgun (WGS) entry which is preliminary data.</text>
</comment>
<proteinExistence type="inferred from homology"/>
<dbReference type="GO" id="GO:0005634">
    <property type="term" value="C:nucleus"/>
    <property type="evidence" value="ECO:0007669"/>
    <property type="project" value="UniProtKB-SubCell"/>
</dbReference>
<dbReference type="EMBL" id="JAXQNO010000002">
    <property type="protein sequence ID" value="KAK4802154.1"/>
    <property type="molecule type" value="Genomic_DNA"/>
</dbReference>
<dbReference type="SMART" id="SM01226">
    <property type="entry name" value="GAGA_bind"/>
    <property type="match status" value="1"/>
</dbReference>
<keyword evidence="4 7" id="KW-0238">DNA-binding</keyword>
<organism evidence="9 10">
    <name type="scientific">Trapa natans</name>
    <name type="common">Water chestnut</name>
    <dbReference type="NCBI Taxonomy" id="22666"/>
    <lineage>
        <taxon>Eukaryota</taxon>
        <taxon>Viridiplantae</taxon>
        <taxon>Streptophyta</taxon>
        <taxon>Embryophyta</taxon>
        <taxon>Tracheophyta</taxon>
        <taxon>Spermatophyta</taxon>
        <taxon>Magnoliopsida</taxon>
        <taxon>eudicotyledons</taxon>
        <taxon>Gunneridae</taxon>
        <taxon>Pentapetalae</taxon>
        <taxon>rosids</taxon>
        <taxon>malvids</taxon>
        <taxon>Myrtales</taxon>
        <taxon>Lythraceae</taxon>
        <taxon>Trapa</taxon>
    </lineage>
</organism>
<gene>
    <name evidence="9" type="ORF">SAY86_000357</name>
</gene>
<dbReference type="Pfam" id="PF06217">
    <property type="entry name" value="GAGA_bind"/>
    <property type="match status" value="1"/>
</dbReference>
<dbReference type="GO" id="GO:0003700">
    <property type="term" value="F:DNA-binding transcription factor activity"/>
    <property type="evidence" value="ECO:0007669"/>
    <property type="project" value="UniProtKB-UniRule"/>
</dbReference>
<keyword evidence="3 7" id="KW-0805">Transcription regulation</keyword>
<evidence type="ECO:0000313" key="9">
    <source>
        <dbReference type="EMBL" id="KAK4802154.1"/>
    </source>
</evidence>
<keyword evidence="10" id="KW-1185">Reference proteome</keyword>
<evidence type="ECO:0000256" key="5">
    <source>
        <dbReference type="ARBA" id="ARBA00023163"/>
    </source>
</evidence>
<reference evidence="9 10" key="1">
    <citation type="journal article" date="2023" name="Hortic Res">
        <title>Pangenome of water caltrop reveals structural variations and asymmetric subgenome divergence after allopolyploidization.</title>
        <authorList>
            <person name="Zhang X."/>
            <person name="Chen Y."/>
            <person name="Wang L."/>
            <person name="Yuan Y."/>
            <person name="Fang M."/>
            <person name="Shi L."/>
            <person name="Lu R."/>
            <person name="Comes H.P."/>
            <person name="Ma Y."/>
            <person name="Chen Y."/>
            <person name="Huang G."/>
            <person name="Zhou Y."/>
            <person name="Zheng Z."/>
            <person name="Qiu Y."/>
        </authorList>
    </citation>
    <scope>NUCLEOTIDE SEQUENCE [LARGE SCALE GENOMIC DNA]</scope>
    <source>
        <strain evidence="9">F231</strain>
    </source>
</reference>
<evidence type="ECO:0000313" key="10">
    <source>
        <dbReference type="Proteomes" id="UP001346149"/>
    </source>
</evidence>
<accession>A0AAN7MBS8</accession>
<comment type="subcellular location">
    <subcellularLocation>
        <location evidence="1 7">Nucleus</location>
    </subcellularLocation>
</comment>
<keyword evidence="6 7" id="KW-0539">Nucleus</keyword>
<dbReference type="GO" id="GO:0043565">
    <property type="term" value="F:sequence-specific DNA binding"/>
    <property type="evidence" value="ECO:0007669"/>
    <property type="project" value="TreeGrafter"/>
</dbReference>
<keyword evidence="5 7" id="KW-0804">Transcription</keyword>
<evidence type="ECO:0000256" key="1">
    <source>
        <dbReference type="ARBA" id="ARBA00004123"/>
    </source>
</evidence>
<evidence type="ECO:0000256" key="4">
    <source>
        <dbReference type="ARBA" id="ARBA00023125"/>
    </source>
</evidence>
<comment type="similarity">
    <text evidence="2 7">Belongs to the BBR/BPC family.</text>
</comment>
<dbReference type="PANTHER" id="PTHR31421:SF3">
    <property type="entry name" value="PROTEIN BASIC PENTACYSTEINE4"/>
    <property type="match status" value="1"/>
</dbReference>
<evidence type="ECO:0000256" key="3">
    <source>
        <dbReference type="ARBA" id="ARBA00023015"/>
    </source>
</evidence>
<protein>
    <recommendedName>
        <fullName evidence="7">GAGA-binding transcriptional activator</fullName>
    </recommendedName>
</protein>